<dbReference type="Proteomes" id="UP000199648">
    <property type="component" value="Unassembled WGS sequence"/>
</dbReference>
<dbReference type="AlphaFoldDB" id="A0A1G5R1Q7"/>
<dbReference type="EMBL" id="FMWD01000017">
    <property type="protein sequence ID" value="SCZ67886.1"/>
    <property type="molecule type" value="Genomic_DNA"/>
</dbReference>
<keyword evidence="1" id="KW-0732">Signal</keyword>
<dbReference type="InterPro" id="IPR045503">
    <property type="entry name" value="DUF6488"/>
</dbReference>
<feature type="chain" id="PRO_5011477530" description="Peptidase propeptide and YPEB domain-containing protein" evidence="1">
    <location>
        <begin position="23"/>
        <end position="116"/>
    </location>
</feature>
<name>A0A1G5R1Q7_9GAMM</name>
<evidence type="ECO:0008006" key="4">
    <source>
        <dbReference type="Google" id="ProtNLM"/>
    </source>
</evidence>
<organism evidence="2 3">
    <name type="scientific">Thiohalomonas denitrificans</name>
    <dbReference type="NCBI Taxonomy" id="415747"/>
    <lineage>
        <taxon>Bacteria</taxon>
        <taxon>Pseudomonadati</taxon>
        <taxon>Pseudomonadota</taxon>
        <taxon>Gammaproteobacteria</taxon>
        <taxon>Thiohalomonadales</taxon>
        <taxon>Thiohalomonadaceae</taxon>
        <taxon>Thiohalomonas</taxon>
    </lineage>
</organism>
<dbReference type="STRING" id="415747.SAMN03097708_03222"/>
<reference evidence="2 3" key="1">
    <citation type="submission" date="2016-10" db="EMBL/GenBank/DDBJ databases">
        <authorList>
            <person name="de Groot N.N."/>
        </authorList>
    </citation>
    <scope>NUCLEOTIDE SEQUENCE [LARGE SCALE GENOMIC DNA]</scope>
    <source>
        <strain evidence="2 3">HLD2</strain>
    </source>
</reference>
<evidence type="ECO:0000313" key="2">
    <source>
        <dbReference type="EMBL" id="SCZ67886.1"/>
    </source>
</evidence>
<gene>
    <name evidence="2" type="ORF">SAMN03097708_03222</name>
</gene>
<dbReference type="Pfam" id="PF20098">
    <property type="entry name" value="DUF6488"/>
    <property type="match status" value="1"/>
</dbReference>
<proteinExistence type="predicted"/>
<dbReference type="RefSeq" id="WP_217632029.1">
    <property type="nucleotide sequence ID" value="NZ_FMWD01000017.1"/>
</dbReference>
<evidence type="ECO:0000313" key="3">
    <source>
        <dbReference type="Proteomes" id="UP000199648"/>
    </source>
</evidence>
<keyword evidence="3" id="KW-1185">Reference proteome</keyword>
<evidence type="ECO:0000256" key="1">
    <source>
        <dbReference type="SAM" id="SignalP"/>
    </source>
</evidence>
<accession>A0A1G5R1Q7</accession>
<protein>
    <recommendedName>
        <fullName evidence="4">Peptidase propeptide and YPEB domain-containing protein</fullName>
    </recommendedName>
</protein>
<feature type="signal peptide" evidence="1">
    <location>
        <begin position="1"/>
        <end position="22"/>
    </location>
</feature>
<sequence>MIRKALTIFTLLFLFQAPNALAHGGGHGPIDEGQARALAADVTHQFADSDPGLGFGTLAASWKEIDPEAVKMHVKGAGYYIVSLENKTEGKTLYILMSATGSVFDANFTGEFPKVK</sequence>